<sequence>MDQLFTYLFVVNIFLTFIDATVGYHAAPAIALLAGSGEEEAEHTARGIRRLLSWVVMLYMFFNCLAFFDRIPWLLYGTAAVLAVDIAAQVVIFLKMTGNKGR</sequence>
<evidence type="ECO:0008006" key="4">
    <source>
        <dbReference type="Google" id="ProtNLM"/>
    </source>
</evidence>
<keyword evidence="1" id="KW-0812">Transmembrane</keyword>
<keyword evidence="1" id="KW-0472">Membrane</keyword>
<comment type="caution">
    <text evidence="2">The sequence shown here is derived from an EMBL/GenBank/DDBJ whole genome shotgun (WGS) entry which is preliminary data.</text>
</comment>
<protein>
    <recommendedName>
        <fullName evidence="4">DUF5658 domain-containing protein</fullName>
    </recommendedName>
</protein>
<organism evidence="2 3">
    <name type="scientific">Geomonas propionica</name>
    <dbReference type="NCBI Taxonomy" id="2798582"/>
    <lineage>
        <taxon>Bacteria</taxon>
        <taxon>Pseudomonadati</taxon>
        <taxon>Thermodesulfobacteriota</taxon>
        <taxon>Desulfuromonadia</taxon>
        <taxon>Geobacterales</taxon>
        <taxon>Geobacteraceae</taxon>
        <taxon>Geomonas</taxon>
    </lineage>
</organism>
<dbReference type="EMBL" id="JAEMHK010000006">
    <property type="protein sequence ID" value="MBJ6800485.1"/>
    <property type="molecule type" value="Genomic_DNA"/>
</dbReference>
<reference evidence="2 3" key="1">
    <citation type="submission" date="2020-12" db="EMBL/GenBank/DDBJ databases">
        <title>Geomonas sp. Red259, isolated from paddy soil.</title>
        <authorList>
            <person name="Xu Z."/>
            <person name="Zhang Z."/>
            <person name="Masuda Y."/>
            <person name="Itoh H."/>
            <person name="Senoo K."/>
        </authorList>
    </citation>
    <scope>NUCLEOTIDE SEQUENCE [LARGE SCALE GENOMIC DNA]</scope>
    <source>
        <strain evidence="2 3">Red259</strain>
    </source>
</reference>
<dbReference type="RefSeq" id="WP_199394993.1">
    <property type="nucleotide sequence ID" value="NZ_JAEMHK010000006.1"/>
</dbReference>
<feature type="transmembrane region" description="Helical" evidence="1">
    <location>
        <begin position="74"/>
        <end position="94"/>
    </location>
</feature>
<feature type="transmembrane region" description="Helical" evidence="1">
    <location>
        <begin position="6"/>
        <end position="30"/>
    </location>
</feature>
<evidence type="ECO:0000256" key="1">
    <source>
        <dbReference type="SAM" id="Phobius"/>
    </source>
</evidence>
<dbReference type="Proteomes" id="UP000641025">
    <property type="component" value="Unassembled WGS sequence"/>
</dbReference>
<accession>A0ABS0YRF5</accession>
<evidence type="ECO:0000313" key="3">
    <source>
        <dbReference type="Proteomes" id="UP000641025"/>
    </source>
</evidence>
<feature type="transmembrane region" description="Helical" evidence="1">
    <location>
        <begin position="51"/>
        <end position="68"/>
    </location>
</feature>
<gene>
    <name evidence="2" type="ORF">JFN90_10090</name>
</gene>
<evidence type="ECO:0000313" key="2">
    <source>
        <dbReference type="EMBL" id="MBJ6800485.1"/>
    </source>
</evidence>
<name>A0ABS0YRF5_9BACT</name>
<proteinExistence type="predicted"/>
<keyword evidence="3" id="KW-1185">Reference proteome</keyword>
<keyword evidence="1" id="KW-1133">Transmembrane helix</keyword>